<dbReference type="EMBL" id="OY726395">
    <property type="protein sequence ID" value="CAJ1579117.1"/>
    <property type="molecule type" value="Genomic_DNA"/>
</dbReference>
<evidence type="ECO:0000313" key="1">
    <source>
        <dbReference type="EMBL" id="CAJ1579117.1"/>
    </source>
</evidence>
<protein>
    <submittedName>
        <fullName evidence="1">Uncharacterized protein</fullName>
    </submittedName>
</protein>
<keyword evidence="2" id="KW-1185">Reference proteome</keyword>
<accession>A0ABM9M8M2</accession>
<gene>
    <name evidence="1" type="ORF">MU0050_000347</name>
</gene>
<reference evidence="1 2" key="1">
    <citation type="submission" date="2023-08" db="EMBL/GenBank/DDBJ databases">
        <authorList>
            <person name="Folkvardsen B D."/>
            <person name="Norman A."/>
        </authorList>
    </citation>
    <scope>NUCLEOTIDE SEQUENCE [LARGE SCALE GENOMIC DNA]</scope>
    <source>
        <strain evidence="1 2">Mu0050</strain>
    </source>
</reference>
<proteinExistence type="predicted"/>
<dbReference type="Proteomes" id="UP001190466">
    <property type="component" value="Chromosome"/>
</dbReference>
<organism evidence="1 2">
    <name type="scientific">[Mycobacterium] wendilense</name>
    <dbReference type="NCBI Taxonomy" id="3064284"/>
    <lineage>
        <taxon>Bacteria</taxon>
        <taxon>Bacillati</taxon>
        <taxon>Actinomycetota</taxon>
        <taxon>Actinomycetes</taxon>
        <taxon>Mycobacteriales</taxon>
        <taxon>Mycobacteriaceae</taxon>
        <taxon>Mycolicibacter</taxon>
    </lineage>
</organism>
<dbReference type="RefSeq" id="WP_316513846.1">
    <property type="nucleotide sequence ID" value="NZ_OY726395.1"/>
</dbReference>
<name>A0ABM9M8M2_9MYCO</name>
<sequence>MSVPSWNGYARRTLNCGVKVTSLASTVLSKPRGRCSGPCWPWESDPVLFAELAKGRIRSKIPRPVDALRGRFRIDHHGVLVKDLEPIIDRVQAIPGLGPQMRDRVDHRGPALISRCSCE</sequence>
<evidence type="ECO:0000313" key="2">
    <source>
        <dbReference type="Proteomes" id="UP001190466"/>
    </source>
</evidence>